<evidence type="ECO:0000256" key="1">
    <source>
        <dbReference type="ARBA" id="ARBA00022614"/>
    </source>
</evidence>
<comment type="caution">
    <text evidence="13">The sequence shown here is derived from an EMBL/GenBank/DDBJ whole genome shotgun (WGS) entry which is preliminary data.</text>
</comment>
<feature type="domain" description="Disease resistance R13L4/SHOC-2-like LRR" evidence="11">
    <location>
        <begin position="576"/>
        <end position="660"/>
    </location>
</feature>
<protein>
    <submittedName>
        <fullName evidence="13">Putative disease resistance RPP13-like protein 1</fullName>
    </submittedName>
</protein>
<evidence type="ECO:0000256" key="5">
    <source>
        <dbReference type="ARBA" id="ARBA00022840"/>
    </source>
</evidence>
<keyword evidence="6" id="KW-0175">Coiled coil</keyword>
<feature type="region of interest" description="Disordered" evidence="7">
    <location>
        <begin position="92"/>
        <end position="111"/>
    </location>
</feature>
<dbReference type="GO" id="GO:0005524">
    <property type="term" value="F:ATP binding"/>
    <property type="evidence" value="ECO:0007669"/>
    <property type="project" value="UniProtKB-KW"/>
</dbReference>
<dbReference type="Pfam" id="PF00931">
    <property type="entry name" value="NB-ARC"/>
    <property type="match status" value="1"/>
</dbReference>
<dbReference type="SMART" id="SM00369">
    <property type="entry name" value="LRR_TYP"/>
    <property type="match status" value="4"/>
</dbReference>
<evidence type="ECO:0000256" key="6">
    <source>
        <dbReference type="SAM" id="Coils"/>
    </source>
</evidence>
<evidence type="ECO:0000259" key="9">
    <source>
        <dbReference type="Pfam" id="PF18052"/>
    </source>
</evidence>
<keyword evidence="1" id="KW-0433">Leucine-rich repeat</keyword>
<accession>A0A438CEU3</accession>
<dbReference type="SUPFAM" id="SSF52540">
    <property type="entry name" value="P-loop containing nucleoside triphosphate hydrolases"/>
    <property type="match status" value="1"/>
</dbReference>
<dbReference type="Gene3D" id="1.20.5.4130">
    <property type="match status" value="1"/>
</dbReference>
<dbReference type="GO" id="GO:0006952">
    <property type="term" value="P:defense response"/>
    <property type="evidence" value="ECO:0007669"/>
    <property type="project" value="UniProtKB-KW"/>
</dbReference>
<dbReference type="InterPro" id="IPR001611">
    <property type="entry name" value="Leu-rich_rpt"/>
</dbReference>
<dbReference type="FunFam" id="3.40.50.300:FF:001091">
    <property type="entry name" value="Probable disease resistance protein At1g61300"/>
    <property type="match status" value="1"/>
</dbReference>
<dbReference type="Gene3D" id="1.10.8.430">
    <property type="entry name" value="Helical domain of apoptotic protease-activating factors"/>
    <property type="match status" value="1"/>
</dbReference>
<evidence type="ECO:0000259" key="12">
    <source>
        <dbReference type="Pfam" id="PF25019"/>
    </source>
</evidence>
<evidence type="ECO:0000256" key="7">
    <source>
        <dbReference type="SAM" id="MobiDB-lite"/>
    </source>
</evidence>
<feature type="compositionally biased region" description="Low complexity" evidence="7">
    <location>
        <begin position="101"/>
        <end position="111"/>
    </location>
</feature>
<keyword evidence="2" id="KW-0677">Repeat</keyword>
<dbReference type="InterPro" id="IPR027417">
    <property type="entry name" value="P-loop_NTPase"/>
</dbReference>
<keyword evidence="4" id="KW-0611">Plant defense</keyword>
<dbReference type="Pfam" id="PF18052">
    <property type="entry name" value="Rx_N"/>
    <property type="match status" value="1"/>
</dbReference>
<evidence type="ECO:0000313" key="14">
    <source>
        <dbReference type="Proteomes" id="UP000288805"/>
    </source>
</evidence>
<dbReference type="EMBL" id="QGNW01002272">
    <property type="protein sequence ID" value="RVW21727.1"/>
    <property type="molecule type" value="Genomic_DNA"/>
</dbReference>
<name>A0A438CEU3_VITVI</name>
<dbReference type="PROSITE" id="PS51450">
    <property type="entry name" value="LRR"/>
    <property type="match status" value="2"/>
</dbReference>
<dbReference type="FunFam" id="1.10.10.10:FF:000322">
    <property type="entry name" value="Probable disease resistance protein At1g63360"/>
    <property type="match status" value="1"/>
</dbReference>
<proteinExistence type="predicted"/>
<dbReference type="GO" id="GO:0051707">
    <property type="term" value="P:response to other organism"/>
    <property type="evidence" value="ECO:0007669"/>
    <property type="project" value="UniProtKB-ARBA"/>
</dbReference>
<dbReference type="InterPro" id="IPR003591">
    <property type="entry name" value="Leu-rich_rpt_typical-subtyp"/>
</dbReference>
<evidence type="ECO:0000259" key="10">
    <source>
        <dbReference type="Pfam" id="PF23559"/>
    </source>
</evidence>
<keyword evidence="5" id="KW-0067">ATP-binding</keyword>
<dbReference type="Gene3D" id="3.40.50.300">
    <property type="entry name" value="P-loop containing nucleotide triphosphate hydrolases"/>
    <property type="match status" value="1"/>
</dbReference>
<feature type="coiled-coil region" evidence="6">
    <location>
        <begin position="38"/>
        <end position="89"/>
    </location>
</feature>
<dbReference type="InterPro" id="IPR058922">
    <property type="entry name" value="WHD_DRP"/>
</dbReference>
<dbReference type="Gene3D" id="1.10.10.10">
    <property type="entry name" value="Winged helix-like DNA-binding domain superfamily/Winged helix DNA-binding domain"/>
    <property type="match status" value="1"/>
</dbReference>
<feature type="domain" description="R13L1/DRL21-like LRR repeat region" evidence="12">
    <location>
        <begin position="715"/>
        <end position="841"/>
    </location>
</feature>
<evidence type="ECO:0000256" key="3">
    <source>
        <dbReference type="ARBA" id="ARBA00022741"/>
    </source>
</evidence>
<dbReference type="Pfam" id="PF23598">
    <property type="entry name" value="LRR_14"/>
    <property type="match status" value="1"/>
</dbReference>
<evidence type="ECO:0000259" key="11">
    <source>
        <dbReference type="Pfam" id="PF23598"/>
    </source>
</evidence>
<dbReference type="Gene3D" id="3.80.10.10">
    <property type="entry name" value="Ribonuclease Inhibitor"/>
    <property type="match status" value="5"/>
</dbReference>
<dbReference type="GO" id="GO:0043531">
    <property type="term" value="F:ADP binding"/>
    <property type="evidence" value="ECO:0007669"/>
    <property type="project" value="InterPro"/>
</dbReference>
<keyword evidence="3" id="KW-0547">Nucleotide-binding</keyword>
<dbReference type="Proteomes" id="UP000288805">
    <property type="component" value="Unassembled WGS sequence"/>
</dbReference>
<dbReference type="InterPro" id="IPR042197">
    <property type="entry name" value="Apaf_helical"/>
</dbReference>
<dbReference type="PANTHER" id="PTHR36766:SF51">
    <property type="entry name" value="DISEASE RESISTANCE RPP13-LIKE PROTEIN 1"/>
    <property type="match status" value="1"/>
</dbReference>
<dbReference type="PANTHER" id="PTHR36766">
    <property type="entry name" value="PLANT BROAD-SPECTRUM MILDEW RESISTANCE PROTEIN RPW8"/>
    <property type="match status" value="1"/>
</dbReference>
<evidence type="ECO:0000313" key="13">
    <source>
        <dbReference type="EMBL" id="RVW21727.1"/>
    </source>
</evidence>
<dbReference type="InterPro" id="IPR055414">
    <property type="entry name" value="LRR_R13L4/SHOC2-like"/>
</dbReference>
<feature type="domain" description="NB-ARC" evidence="8">
    <location>
        <begin position="197"/>
        <end position="358"/>
    </location>
</feature>
<dbReference type="InterPro" id="IPR056789">
    <property type="entry name" value="LRR_R13L1-DRL21"/>
</dbReference>
<evidence type="ECO:0000259" key="8">
    <source>
        <dbReference type="Pfam" id="PF00931"/>
    </source>
</evidence>
<evidence type="ECO:0000256" key="4">
    <source>
        <dbReference type="ARBA" id="ARBA00022821"/>
    </source>
</evidence>
<sequence length="1462" mass="165611">MVVLEAFLSSVFEVLIDKLVASPVLEYARRFKVDMAVLQEWRTTLQHLRAVLHDAEQRQIREEAVKRWLDDLKALAYDIEDVLDELEAEAKGPSLVQGPQTTSSSSSGGKVRKLISSFHPSSPSSVISKKKIGQKIKRITKELEAIVKIKSNLRLSESDGGVASVTDQQRLTSSLVDEAEVYGRDGDKEKIIELLLSDELDTADKVQVIPIVGMGGVGKTTLAQIIYKDDRVQDKFHCRVWVCVSDQFDLIGITKTILESVSGHSSHSENLSLLQDSLQKELNGKRFFLVLDDIWNEDPNSWSTLQAPLKAGAQGSVIIVTTRNEKVASIMRTAASYPLRELSDEHCWSLFSHCAFKNITPDAIKNLEPIGRKIIQKCKGMPLAAKTLGGLLPSEQDEKVWKEMMNNEIWDLPTEQSNILPALHLSYHYLPTKVKQCFAYCSIFPKDYEYQKEELILLWVAQGFVGDFNGKDGEKCFRNLLSRSFFQQCRQNKSSFVMHDLIHDLAQFVSGEFCFRLEVGKQNEVSKRARHLSYNREEFDVPKKFDPLREVDKLRTFLPLGWDDGYLADKVLRDLLPKFRCLRVLSLSDYNITHLPADLFQNLKHLRYLNLSSTNIQKLPKSIGMLCNLQSLNLSSTKIQKLPKSIGMLCNLQSLMLSDCHRITELPPEIENLIHLHHLDISGNQLKGMPTGINKLKDLRRLTTFVVGKHSGARITELQDLSHLRGALFILNLQNVVNAMDALKANLKKKEDLHGLVFAWDPNVIDNDSENQTRVLENLQPHTKVKMLNIQHYYGTKFPKWLGDPLFMNLVSLRLGDCKSCSSLPPLGQLQSLKDLQIAKMDGVQNIGADFYGNNDCDSSSMKPFGSLKILRFEEMLEWEEWVCRGVEFPCLKELYIKKCPKLKKDLPKHLPQLTKLKISECGQLVCCLPTAPSIRELKLKMAGVRKVGVELYGNSYCSSTSIKPFGSLEILRFEEMLEWEEWVCRGVEFPCLKELYIDKCPKLKKDLPKHLPKLTKLLISRCEQLVCCLPMAPSIRELMLEDCDDVMVRSAGSLTSLASLHISNVCKIPDELGQLNSLVKLSVYGCPELKEMPPILHNLTSLKDLEIKFCYSLLSCSEMVLPPMLESLEISHCPTLEFLPEGMMQNNTTLQHLIIGDCRSLRSLPRDIDSLKTLVIDECKKLELALHEDMMHNHYASLTKFDITSSCDSLTSFPLASFTKLEYLLIRNCGNLESLYIPDGLHPVDLTSLQSLNIDDCPNLVSFPRGGLPTPNLRELRIHGCKKLKSLPQGMHTLLTSLQGLYIAKCPEIDSFPEGGLPTNLSSLYIMNCNKLLACRMEWGLQTLPFLRTLRIAGYEKERFPEERFLPSTLTSLQIRGFPNLKSLDNKGLQHLTSLETLEIWECEKLKSFPKQGLPSSLSRLDIDNCPLLKKRCQRDKGKEWPNVSHIPCIAFDYGTEVILS</sequence>
<dbReference type="Pfam" id="PF23559">
    <property type="entry name" value="WHD_DRP"/>
    <property type="match status" value="1"/>
</dbReference>
<dbReference type="InterPro" id="IPR036388">
    <property type="entry name" value="WH-like_DNA-bd_sf"/>
</dbReference>
<reference evidence="13 14" key="1">
    <citation type="journal article" date="2018" name="PLoS Genet.">
        <title>Population sequencing reveals clonal diversity and ancestral inbreeding in the grapevine cultivar Chardonnay.</title>
        <authorList>
            <person name="Roach M.J."/>
            <person name="Johnson D.L."/>
            <person name="Bohlmann J."/>
            <person name="van Vuuren H.J."/>
            <person name="Jones S.J."/>
            <person name="Pretorius I.S."/>
            <person name="Schmidt S.A."/>
            <person name="Borneman A.R."/>
        </authorList>
    </citation>
    <scope>NUCLEOTIDE SEQUENCE [LARGE SCALE GENOMIC DNA]</scope>
    <source>
        <strain evidence="14">cv. Chardonnay</strain>
        <tissue evidence="13">Leaf</tissue>
    </source>
</reference>
<dbReference type="InterPro" id="IPR002182">
    <property type="entry name" value="NB-ARC"/>
</dbReference>
<dbReference type="PRINTS" id="PR00364">
    <property type="entry name" value="DISEASERSIST"/>
</dbReference>
<dbReference type="InterPro" id="IPR041118">
    <property type="entry name" value="Rx_N"/>
</dbReference>
<dbReference type="Pfam" id="PF25019">
    <property type="entry name" value="LRR_R13L1-DRL21"/>
    <property type="match status" value="1"/>
</dbReference>
<dbReference type="InterPro" id="IPR032675">
    <property type="entry name" value="LRR_dom_sf"/>
</dbReference>
<feature type="domain" description="Disease resistance N-terminal" evidence="9">
    <location>
        <begin position="11"/>
        <end position="100"/>
    </location>
</feature>
<evidence type="ECO:0000256" key="2">
    <source>
        <dbReference type="ARBA" id="ARBA00022737"/>
    </source>
</evidence>
<organism evidence="13 14">
    <name type="scientific">Vitis vinifera</name>
    <name type="common">Grape</name>
    <dbReference type="NCBI Taxonomy" id="29760"/>
    <lineage>
        <taxon>Eukaryota</taxon>
        <taxon>Viridiplantae</taxon>
        <taxon>Streptophyta</taxon>
        <taxon>Embryophyta</taxon>
        <taxon>Tracheophyta</taxon>
        <taxon>Spermatophyta</taxon>
        <taxon>Magnoliopsida</taxon>
        <taxon>eudicotyledons</taxon>
        <taxon>Gunneridae</taxon>
        <taxon>Pentapetalae</taxon>
        <taxon>rosids</taxon>
        <taxon>Vitales</taxon>
        <taxon>Vitaceae</taxon>
        <taxon>Viteae</taxon>
        <taxon>Vitis</taxon>
    </lineage>
</organism>
<gene>
    <name evidence="13" type="primary">RPPL1_21</name>
    <name evidence="13" type="ORF">CK203_108220</name>
</gene>
<dbReference type="SUPFAM" id="SSF52058">
    <property type="entry name" value="L domain-like"/>
    <property type="match status" value="3"/>
</dbReference>
<feature type="domain" description="Disease resistance protein winged helix" evidence="10">
    <location>
        <begin position="443"/>
        <end position="506"/>
    </location>
</feature>